<accession>A0ABP9BGL8</accession>
<feature type="domain" description="GxGYxYP putative glycoside hydrolase second N-terminal" evidence="4">
    <location>
        <begin position="267"/>
        <end position="338"/>
    </location>
</feature>
<dbReference type="InterPro" id="IPR025832">
    <property type="entry name" value="GxGYxYP_C"/>
</dbReference>
<dbReference type="Pfam" id="PF14323">
    <property type="entry name" value="GxGYxYP_C"/>
    <property type="match status" value="1"/>
</dbReference>
<evidence type="ECO:0000313" key="6">
    <source>
        <dbReference type="EMBL" id="GAA4795218.1"/>
    </source>
</evidence>
<evidence type="ECO:0000259" key="3">
    <source>
        <dbReference type="Pfam" id="PF16216"/>
    </source>
</evidence>
<feature type="domain" description="GxGYxYP putative glycoside hydrolase C-terminal" evidence="2">
    <location>
        <begin position="462"/>
        <end position="680"/>
    </location>
</feature>
<feature type="signal peptide" evidence="1">
    <location>
        <begin position="1"/>
        <end position="28"/>
    </location>
</feature>
<feature type="domain" description="GxGYxYP putative glycoside hydrolase third N-terminal" evidence="5">
    <location>
        <begin position="341"/>
        <end position="436"/>
    </location>
</feature>
<dbReference type="RefSeq" id="WP_345232081.1">
    <property type="nucleotide sequence ID" value="NZ_BAABIQ010000036.1"/>
</dbReference>
<evidence type="ECO:0000313" key="7">
    <source>
        <dbReference type="Proteomes" id="UP001501411"/>
    </source>
</evidence>
<dbReference type="Gene3D" id="3.20.20.490">
    <property type="entry name" value="GxGYxYP glycoside hydrolase, C-terminal domain"/>
    <property type="match status" value="1"/>
</dbReference>
<dbReference type="EMBL" id="BAABIQ010000036">
    <property type="protein sequence ID" value="GAA4795218.1"/>
    <property type="molecule type" value="Genomic_DNA"/>
</dbReference>
<evidence type="ECO:0000259" key="4">
    <source>
        <dbReference type="Pfam" id="PF20957"/>
    </source>
</evidence>
<organism evidence="6 7">
    <name type="scientific">Olivibacter ginsenosidimutans</name>
    <dbReference type="NCBI Taxonomy" id="1176537"/>
    <lineage>
        <taxon>Bacteria</taxon>
        <taxon>Pseudomonadati</taxon>
        <taxon>Bacteroidota</taxon>
        <taxon>Sphingobacteriia</taxon>
        <taxon>Sphingobacteriales</taxon>
        <taxon>Sphingobacteriaceae</taxon>
        <taxon>Olivibacter</taxon>
    </lineage>
</organism>
<dbReference type="PANTHER" id="PTHR37321:SF1">
    <property type="entry name" value="EXPORTED PROTEIN"/>
    <property type="match status" value="1"/>
</dbReference>
<proteinExistence type="predicted"/>
<evidence type="ECO:0000259" key="2">
    <source>
        <dbReference type="Pfam" id="PF14323"/>
    </source>
</evidence>
<protein>
    <recommendedName>
        <fullName evidence="8">GxGYxYP putative glycoside hydrolase C-terminal domain-containing protein</fullName>
    </recommendedName>
</protein>
<sequence>MKIEIKKIALIWAIAALSINLAGTELQAQTLSDKLTGTWRLVKDSSNYLPYFSGCELILKQKQDSLSVSWKWMSKEPHIDAYVVPLNGKKQPYAIHNRVWPYENFMGVNYVPGTKGSAAYVAGNGPLSFAIQNQYPVKVSQGVMEMEHRNAYQLSPDGHNLQVLHYRKGRSEPTRYYFAKIGAKKAYVHQMKNDWKLKGGVADNAFFVSLQGLVNREKAQLYLDYPADWEYKESNSLRGFYERRLDYDFEQLASADQALAQFAEQLKGYIVWDRDSRSSLCVAFTVAGLEDAVVVTPDMVPLMQKYKLPLVKDFSGQFNGQSDEAIFRWAYQTYAPRCSKDYIVWMGGNTGDQIMPGIADFGVAKKAFFADLSTDPQAKGEYYLADSIMACMKPFAMVMGWHSYGKDLERNYVTLTSSHGLRVEGLNTFPNLSFTSMTPPSPDFKFKNNHQLVPGKKYTPEKKVYITCVQTDGLGLGSWNSPKRGSIPYAWEVTINWYWLAPVLLQYYYENATPNDYFFGSLSGPGYLYPKAIPEKLFEPMMHIADTLCKKLDLNVFETMDYSEGSSGVGNNDLPKKLVEKYFKAMPDIIGMLNGYAPSYTFGKVSGKPFISYDYYLDENMPEADVIDDLNELITLNATKPYFLALHVREWNDIDRVQRILSKLKGETEVVPLDIFLKMAAESDTYKTYYLPEK</sequence>
<reference evidence="7" key="1">
    <citation type="journal article" date="2019" name="Int. J. Syst. Evol. Microbiol.">
        <title>The Global Catalogue of Microorganisms (GCM) 10K type strain sequencing project: providing services to taxonomists for standard genome sequencing and annotation.</title>
        <authorList>
            <consortium name="The Broad Institute Genomics Platform"/>
            <consortium name="The Broad Institute Genome Sequencing Center for Infectious Disease"/>
            <person name="Wu L."/>
            <person name="Ma J."/>
        </authorList>
    </citation>
    <scope>NUCLEOTIDE SEQUENCE [LARGE SCALE GENOMIC DNA]</scope>
    <source>
        <strain evidence="7">JCM 18200</strain>
    </source>
</reference>
<feature type="chain" id="PRO_5046769585" description="GxGYxYP putative glycoside hydrolase C-terminal domain-containing protein" evidence="1">
    <location>
        <begin position="29"/>
        <end position="694"/>
    </location>
</feature>
<feature type="domain" description="GxGYxYP putative glycoside hydrolase first N-terminal" evidence="3">
    <location>
        <begin position="194"/>
        <end position="263"/>
    </location>
</feature>
<keyword evidence="1" id="KW-0732">Signal</keyword>
<dbReference type="Pfam" id="PF20957">
    <property type="entry name" value="GxGYxYP_N_2nd"/>
    <property type="match status" value="1"/>
</dbReference>
<dbReference type="InterPro" id="IPR048309">
    <property type="entry name" value="GxGYxYP_N_3rd"/>
</dbReference>
<dbReference type="InterPro" id="IPR032626">
    <property type="entry name" value="GxGYxYP_N_1st"/>
</dbReference>
<dbReference type="Pfam" id="PF20958">
    <property type="entry name" value="GxGYxYP_N_3rd"/>
    <property type="match status" value="1"/>
</dbReference>
<keyword evidence="7" id="KW-1185">Reference proteome</keyword>
<comment type="caution">
    <text evidence="6">The sequence shown here is derived from an EMBL/GenBank/DDBJ whole genome shotgun (WGS) entry which is preliminary data.</text>
</comment>
<gene>
    <name evidence="6" type="ORF">GCM10023231_24530</name>
</gene>
<evidence type="ECO:0000256" key="1">
    <source>
        <dbReference type="SAM" id="SignalP"/>
    </source>
</evidence>
<dbReference type="PANTHER" id="PTHR37321">
    <property type="entry name" value="EXPORTED PROTEIN-RELATED"/>
    <property type="match status" value="1"/>
</dbReference>
<evidence type="ECO:0000259" key="5">
    <source>
        <dbReference type="Pfam" id="PF20958"/>
    </source>
</evidence>
<dbReference type="Pfam" id="PF16216">
    <property type="entry name" value="GxGYxYP_N"/>
    <property type="match status" value="1"/>
</dbReference>
<dbReference type="InterPro" id="IPR038410">
    <property type="entry name" value="GxGYxYP_C_sf"/>
</dbReference>
<dbReference type="InterPro" id="IPR048310">
    <property type="entry name" value="GxGYxYP_N_2nd"/>
</dbReference>
<dbReference type="Proteomes" id="UP001501411">
    <property type="component" value="Unassembled WGS sequence"/>
</dbReference>
<name>A0ABP9BGL8_9SPHI</name>
<evidence type="ECO:0008006" key="8">
    <source>
        <dbReference type="Google" id="ProtNLM"/>
    </source>
</evidence>